<keyword evidence="3" id="KW-0456">Lyase</keyword>
<keyword evidence="1" id="KW-1133">Transmembrane helix</keyword>
<organism evidence="3 4">
    <name type="scientific">Rhizomicrobium palustre</name>
    <dbReference type="NCBI Taxonomy" id="189966"/>
    <lineage>
        <taxon>Bacteria</taxon>
        <taxon>Pseudomonadati</taxon>
        <taxon>Pseudomonadota</taxon>
        <taxon>Alphaproteobacteria</taxon>
        <taxon>Micropepsales</taxon>
        <taxon>Micropepsaceae</taxon>
        <taxon>Rhizomicrobium</taxon>
    </lineage>
</organism>
<gene>
    <name evidence="3" type="ORF">FHS83_001538</name>
</gene>
<dbReference type="Proteomes" id="UP000570514">
    <property type="component" value="Unassembled WGS sequence"/>
</dbReference>
<dbReference type="GO" id="GO:0009190">
    <property type="term" value="P:cyclic nucleotide biosynthetic process"/>
    <property type="evidence" value="ECO:0007669"/>
    <property type="project" value="InterPro"/>
</dbReference>
<keyword evidence="1" id="KW-0812">Transmembrane</keyword>
<evidence type="ECO:0000256" key="1">
    <source>
        <dbReference type="SAM" id="Phobius"/>
    </source>
</evidence>
<dbReference type="EMBL" id="JAASRM010000001">
    <property type="protein sequence ID" value="NIK88220.1"/>
    <property type="molecule type" value="Genomic_DNA"/>
</dbReference>
<dbReference type="SMART" id="SM00044">
    <property type="entry name" value="CYCc"/>
    <property type="match status" value="1"/>
</dbReference>
<dbReference type="Pfam" id="PF00211">
    <property type="entry name" value="Guanylate_cyc"/>
    <property type="match status" value="1"/>
</dbReference>
<keyword evidence="1" id="KW-0472">Membrane</keyword>
<dbReference type="InterPro" id="IPR050697">
    <property type="entry name" value="Adenylyl/Guanylyl_Cyclase_3/4"/>
</dbReference>
<reference evidence="3 4" key="1">
    <citation type="submission" date="2020-03" db="EMBL/GenBank/DDBJ databases">
        <title>Genomic Encyclopedia of Type Strains, Phase IV (KMG-IV): sequencing the most valuable type-strain genomes for metagenomic binning, comparative biology and taxonomic classification.</title>
        <authorList>
            <person name="Goeker M."/>
        </authorList>
    </citation>
    <scope>NUCLEOTIDE SEQUENCE [LARGE SCALE GENOMIC DNA]</scope>
    <source>
        <strain evidence="3 4">DSM 19867</strain>
    </source>
</reference>
<dbReference type="PANTHER" id="PTHR43081:SF1">
    <property type="entry name" value="ADENYLATE CYCLASE, TERMINAL-DIFFERENTIATION SPECIFIC"/>
    <property type="match status" value="1"/>
</dbReference>
<feature type="transmembrane region" description="Helical" evidence="1">
    <location>
        <begin position="357"/>
        <end position="377"/>
    </location>
</feature>
<dbReference type="AlphaFoldDB" id="A0A846MZ36"/>
<name>A0A846MZ36_9PROT</name>
<dbReference type="SUPFAM" id="SSF55073">
    <property type="entry name" value="Nucleotide cyclase"/>
    <property type="match status" value="1"/>
</dbReference>
<dbReference type="PROSITE" id="PS50125">
    <property type="entry name" value="GUANYLATE_CYCLASE_2"/>
    <property type="match status" value="1"/>
</dbReference>
<accession>A0A846MZ36</accession>
<comment type="caution">
    <text evidence="3">The sequence shown here is derived from an EMBL/GenBank/DDBJ whole genome shotgun (WGS) entry which is preliminary data.</text>
</comment>
<dbReference type="InterPro" id="IPR007890">
    <property type="entry name" value="CHASE2"/>
</dbReference>
<dbReference type="Pfam" id="PF05226">
    <property type="entry name" value="CHASE2"/>
    <property type="match status" value="1"/>
</dbReference>
<dbReference type="PANTHER" id="PTHR43081">
    <property type="entry name" value="ADENYLATE CYCLASE, TERMINAL-DIFFERENTIATION SPECIFIC-RELATED"/>
    <property type="match status" value="1"/>
</dbReference>
<evidence type="ECO:0000313" key="3">
    <source>
        <dbReference type="EMBL" id="NIK88220.1"/>
    </source>
</evidence>
<dbReference type="Gene3D" id="3.30.70.1230">
    <property type="entry name" value="Nucleotide cyclase"/>
    <property type="match status" value="1"/>
</dbReference>
<dbReference type="RefSeq" id="WP_167082412.1">
    <property type="nucleotide sequence ID" value="NZ_BAAADC010000001.1"/>
</dbReference>
<evidence type="ECO:0000259" key="2">
    <source>
        <dbReference type="PROSITE" id="PS50125"/>
    </source>
</evidence>
<dbReference type="GO" id="GO:0004016">
    <property type="term" value="F:adenylate cyclase activity"/>
    <property type="evidence" value="ECO:0007669"/>
    <property type="project" value="UniProtKB-EC"/>
</dbReference>
<keyword evidence="4" id="KW-1185">Reference proteome</keyword>
<dbReference type="InterPro" id="IPR001054">
    <property type="entry name" value="A/G_cyclase"/>
</dbReference>
<feature type="domain" description="Guanylate cyclase" evidence="2">
    <location>
        <begin position="475"/>
        <end position="615"/>
    </location>
</feature>
<feature type="transmembrane region" description="Helical" evidence="1">
    <location>
        <begin position="410"/>
        <end position="430"/>
    </location>
</feature>
<dbReference type="EC" id="4.6.1.1" evidence="3"/>
<dbReference type="CDD" id="cd07302">
    <property type="entry name" value="CHD"/>
    <property type="match status" value="1"/>
</dbReference>
<evidence type="ECO:0000313" key="4">
    <source>
        <dbReference type="Proteomes" id="UP000570514"/>
    </source>
</evidence>
<proteinExistence type="predicted"/>
<dbReference type="SMART" id="SM01080">
    <property type="entry name" value="CHASE2"/>
    <property type="match status" value="1"/>
</dbReference>
<protein>
    <submittedName>
        <fullName evidence="3">Adenylate cyclase</fullName>
        <ecNumber evidence="3">4.6.1.1</ecNumber>
    </submittedName>
</protein>
<sequence>MLFRDRRLAVWVSPLVTLLLTLIILGADVGDMASRLRGSLFDSFMRLSPRLYEDTAVKGHPVRVLDVDPAAAGQFGAWPWPHAALAGVVDSLKRHGASVVVLVGRVDRPDPLSPRNLLAMVPPGPNYDPARQALSQLPSPDTALVTALSGVKSVTGLALGGSVTPVKVKAEIGWAGGRSAVLSLKDQLGAEGSLPEIETASAGLGGLKLIADPDGQVRRMPLVFRANGKAVPSLEAEVLRLIEDKPQLMLKADDGDSGLFGGAPGVMALETAGATLPTAADGSIWLRYSGANAARMLSASALLADRLPPDAVKDAIVYIGDPTETVTTPGGPRKVAEVHAEALENLLLGTVSRRPAAAAQGELAVLLLLGLGLIFVIGRLGVTAGAGVLVVLTAATGYGAYRIYASEHVLFDALGMNLALWLVWISAAAARGFEMWRTKRALKRAFTDVLPKRVINIIARQPEPMKMEGETRTVTYLSCGVRGFSELASSFRGDPAAFTKLIQRVLDPLMAQALEHEGAIAKLTPDGFAAFWNAPLDDPEHAVHACEAAMGMMEAIAQTNEIIIHERRIDGVALDPVEIGVGISSGPAIAGGFDVHGRKVYSVNGDCAVMASRIQALSSSYGPAVIVSEETRKLAERGFAFLEVDYIALEYQEDPVKLYAMLGNPVMRASPKFRALATFHDHIFQSLRDQQWHKARELIAQCRKLSGASQKLYDLHLSRIAYFKEHPPGPDWDGAFRQILQ</sequence>
<dbReference type="GO" id="GO:0035556">
    <property type="term" value="P:intracellular signal transduction"/>
    <property type="evidence" value="ECO:0007669"/>
    <property type="project" value="InterPro"/>
</dbReference>
<feature type="transmembrane region" description="Helical" evidence="1">
    <location>
        <begin position="384"/>
        <end position="404"/>
    </location>
</feature>
<dbReference type="InterPro" id="IPR029787">
    <property type="entry name" value="Nucleotide_cyclase"/>
</dbReference>